<keyword evidence="10" id="KW-1185">Reference proteome</keyword>
<evidence type="ECO:0000313" key="9">
    <source>
        <dbReference type="EMBL" id="MDK6028155.1"/>
    </source>
</evidence>
<feature type="transmembrane region" description="Helical" evidence="7">
    <location>
        <begin position="366"/>
        <end position="389"/>
    </location>
</feature>
<sequence>MLSILWYIPTSIIIMSFIYGIPSFFSAVANLRRKVWLNIDVENDSNSLNDDPFDVAILIPLYMEDESSVRETFKSISKQRYRLGKVDVYVILENNDLKTLIHVFENIDMLIEKGFGIYIFMNRGERKSKASSINLVLKYVTHFYGAFIILDGGDNILDSLYIEKVAKLTLSGYSIVGAKVYRVGNNIIGKLSYIDTFLWYNVGLPGLAKFIGTPLVSGEGLTLSARFLEKIGGMPEVLAEDAYLSILASFYNEKIALLDTPIIEGAPSNIRSLVNQRIRWYRGTLQCFKDTVTKHRKILSKKKLILLTLAYLQPVALTAPSIALIILVASQFIQVPLITLVLAKIELISIFFAPSYLILYQRFLDIALIMAPINWIFQGFLAMVAMTPIRISWLRTLNRTSIGIENKDFLKQEVKH</sequence>
<organism evidence="9 10">
    <name type="scientific">Ignisphaera cupida</name>
    <dbReference type="NCBI Taxonomy" id="3050454"/>
    <lineage>
        <taxon>Archaea</taxon>
        <taxon>Thermoproteota</taxon>
        <taxon>Thermoprotei</taxon>
        <taxon>Desulfurococcales</taxon>
        <taxon>Desulfurococcaceae</taxon>
        <taxon>Ignisphaera</taxon>
    </lineage>
</organism>
<dbReference type="Pfam" id="PF13632">
    <property type="entry name" value="Glyco_trans_2_3"/>
    <property type="match status" value="1"/>
</dbReference>
<evidence type="ECO:0000256" key="5">
    <source>
        <dbReference type="ARBA" id="ARBA00022989"/>
    </source>
</evidence>
<dbReference type="Proteomes" id="UP001529235">
    <property type="component" value="Unassembled WGS sequence"/>
</dbReference>
<keyword evidence="5 7" id="KW-1133">Transmembrane helix</keyword>
<protein>
    <submittedName>
        <fullName evidence="9">Glycosyltransferase family 2 protein</fullName>
    </submittedName>
</protein>
<evidence type="ECO:0000256" key="2">
    <source>
        <dbReference type="ARBA" id="ARBA00022676"/>
    </source>
</evidence>
<evidence type="ECO:0000256" key="3">
    <source>
        <dbReference type="ARBA" id="ARBA00022679"/>
    </source>
</evidence>
<proteinExistence type="predicted"/>
<comment type="caution">
    <text evidence="9">The sequence shown here is derived from an EMBL/GenBank/DDBJ whole genome shotgun (WGS) entry which is preliminary data.</text>
</comment>
<evidence type="ECO:0000256" key="1">
    <source>
        <dbReference type="ARBA" id="ARBA00004141"/>
    </source>
</evidence>
<dbReference type="RefSeq" id="WP_285273128.1">
    <property type="nucleotide sequence ID" value="NZ_JASNVW010000001.1"/>
</dbReference>
<evidence type="ECO:0000259" key="8">
    <source>
        <dbReference type="Pfam" id="PF13632"/>
    </source>
</evidence>
<gene>
    <name evidence="9" type="ORF">QPL79_02090</name>
</gene>
<evidence type="ECO:0000256" key="4">
    <source>
        <dbReference type="ARBA" id="ARBA00022692"/>
    </source>
</evidence>
<dbReference type="InterPro" id="IPR001173">
    <property type="entry name" value="Glyco_trans_2-like"/>
</dbReference>
<keyword evidence="2" id="KW-0328">Glycosyltransferase</keyword>
<dbReference type="PANTHER" id="PTHR43867:SF2">
    <property type="entry name" value="CELLULOSE SYNTHASE CATALYTIC SUBUNIT A [UDP-FORMING]"/>
    <property type="match status" value="1"/>
</dbReference>
<dbReference type="Gene3D" id="3.90.550.10">
    <property type="entry name" value="Spore Coat Polysaccharide Biosynthesis Protein SpsA, Chain A"/>
    <property type="match status" value="1"/>
</dbReference>
<dbReference type="SUPFAM" id="SSF53448">
    <property type="entry name" value="Nucleotide-diphospho-sugar transferases"/>
    <property type="match status" value="1"/>
</dbReference>
<dbReference type="GO" id="GO:0016757">
    <property type="term" value="F:glycosyltransferase activity"/>
    <property type="evidence" value="ECO:0007669"/>
    <property type="project" value="UniProtKB-KW"/>
</dbReference>
<feature type="transmembrane region" description="Helical" evidence="7">
    <location>
        <begin position="335"/>
        <end position="359"/>
    </location>
</feature>
<evidence type="ECO:0000256" key="6">
    <source>
        <dbReference type="ARBA" id="ARBA00023136"/>
    </source>
</evidence>
<keyword evidence="6 7" id="KW-0472">Membrane</keyword>
<keyword evidence="4 7" id="KW-0812">Transmembrane</keyword>
<feature type="transmembrane region" description="Helical" evidence="7">
    <location>
        <begin position="304"/>
        <end position="329"/>
    </location>
</feature>
<feature type="domain" description="Glycosyltransferase 2-like" evidence="8">
    <location>
        <begin position="148"/>
        <end position="331"/>
    </location>
</feature>
<dbReference type="InterPro" id="IPR050321">
    <property type="entry name" value="Glycosyltr_2/OpgH_subfam"/>
</dbReference>
<dbReference type="EMBL" id="JASNVW010000001">
    <property type="protein sequence ID" value="MDK6028155.1"/>
    <property type="molecule type" value="Genomic_DNA"/>
</dbReference>
<comment type="subcellular location">
    <subcellularLocation>
        <location evidence="1">Membrane</location>
        <topology evidence="1">Multi-pass membrane protein</topology>
    </subcellularLocation>
</comment>
<dbReference type="AlphaFoldDB" id="A0ABD4Z5H9"/>
<reference evidence="9 10" key="1">
    <citation type="submission" date="2023-05" db="EMBL/GenBank/DDBJ databases">
        <title>A new hyperthermophilic archaea 'Ignisphaera cupida' sp. nov. and description of the family 'Ignisphaeraceae' fam. nov.</title>
        <authorList>
            <person name="Podosokorskaya O.A."/>
            <person name="Elcheninov A.G."/>
            <person name="Klukina A."/>
            <person name="Merkel A.Y."/>
        </authorList>
    </citation>
    <scope>NUCLEOTIDE SEQUENCE [LARGE SCALE GENOMIC DNA]</scope>
    <source>
        <strain evidence="9 10">4213-co</strain>
    </source>
</reference>
<evidence type="ECO:0000256" key="7">
    <source>
        <dbReference type="SAM" id="Phobius"/>
    </source>
</evidence>
<name>A0ABD4Z5H9_9CREN</name>
<accession>A0ABD4Z5H9</accession>
<evidence type="ECO:0000313" key="10">
    <source>
        <dbReference type="Proteomes" id="UP001529235"/>
    </source>
</evidence>
<keyword evidence="3" id="KW-0808">Transferase</keyword>
<dbReference type="PANTHER" id="PTHR43867">
    <property type="entry name" value="CELLULOSE SYNTHASE CATALYTIC SUBUNIT A [UDP-FORMING]"/>
    <property type="match status" value="1"/>
</dbReference>
<feature type="transmembrane region" description="Helical" evidence="7">
    <location>
        <begin position="6"/>
        <end position="29"/>
    </location>
</feature>
<dbReference type="InterPro" id="IPR029044">
    <property type="entry name" value="Nucleotide-diphossugar_trans"/>
</dbReference>
<dbReference type="GO" id="GO:0016020">
    <property type="term" value="C:membrane"/>
    <property type="evidence" value="ECO:0007669"/>
    <property type="project" value="UniProtKB-SubCell"/>
</dbReference>